<dbReference type="STRING" id="1293054.HSACCH_00296"/>
<evidence type="ECO:0000313" key="2">
    <source>
        <dbReference type="Proteomes" id="UP000012063"/>
    </source>
</evidence>
<proteinExistence type="predicted"/>
<dbReference type="PANTHER" id="PTHR42779:SF1">
    <property type="entry name" value="PROTEIN YNJB"/>
    <property type="match status" value="1"/>
</dbReference>
<dbReference type="EMBL" id="CAUI01000005">
    <property type="protein sequence ID" value="CCU77954.1"/>
    <property type="molecule type" value="Genomic_DNA"/>
</dbReference>
<dbReference type="InParanoid" id="M5EB32"/>
<dbReference type="OrthoDB" id="3239593at2"/>
<name>M5EB32_9FIRM</name>
<reference evidence="2" key="1">
    <citation type="journal article" date="2013" name="Genome Announc.">
        <title>Genome Sequence of Halanaerobium saccharolyticum subsp. saccharolyticum Strain DSM 6643T, a Halophilic Hydrogen-Producing Bacterium.</title>
        <authorList>
            <person name="Kivisto A."/>
            <person name="Larjo A."/>
            <person name="Ciranna A."/>
            <person name="Santala V."/>
            <person name="Roos C."/>
            <person name="Karp M."/>
        </authorList>
    </citation>
    <scope>NUCLEOTIDE SEQUENCE [LARGE SCALE GENOMIC DNA]</scope>
    <source>
        <strain evidence="2">DSM 6643</strain>
    </source>
</reference>
<dbReference type="PIRSF" id="PIRSF029172">
    <property type="entry name" value="UCP029172_ABC_sbc_YnjB"/>
    <property type="match status" value="1"/>
</dbReference>
<dbReference type="AlphaFoldDB" id="M5EB32"/>
<accession>M5EB32</accession>
<organism evidence="1 2">
    <name type="scientific">Halanaerobium saccharolyticum subsp. saccharolyticum DSM 6643</name>
    <dbReference type="NCBI Taxonomy" id="1293054"/>
    <lineage>
        <taxon>Bacteria</taxon>
        <taxon>Bacillati</taxon>
        <taxon>Bacillota</taxon>
        <taxon>Clostridia</taxon>
        <taxon>Halanaerobiales</taxon>
        <taxon>Halanaerobiaceae</taxon>
        <taxon>Halanaerobium</taxon>
    </lineage>
</organism>
<dbReference type="PANTHER" id="PTHR42779">
    <property type="entry name" value="PROTEIN YNJB"/>
    <property type="match status" value="1"/>
</dbReference>
<dbReference type="RefSeq" id="WP_005487315.1">
    <property type="nucleotide sequence ID" value="NZ_CAUI01000005.1"/>
</dbReference>
<dbReference type="Gene3D" id="3.40.190.10">
    <property type="entry name" value="Periplasmic binding protein-like II"/>
    <property type="match status" value="1"/>
</dbReference>
<dbReference type="InterPro" id="IPR006059">
    <property type="entry name" value="SBP"/>
</dbReference>
<sequence length="411" mass="47104">MSRKKITIFFFILLIGLVILSSCSSDQNQEQIDLLEAEWSEIEAAAQGKKLNLYMWGGDERINQWIDNYAADRLQELYNIELNRVPMGPDDYLNQLLAEKQAGLEDGSIDLVWINGENFKVALENDLLYGPFVEQIPNYHKYMDTDSLEITTDFGYPTKGYELPWGKAQFTFTYDTARTEDSPYTFQEFENWIKNNPGKFTYPAPPNFTGSAFIRHIIYQKTGGYEQYHNLESEAEFREKIRPALEYLRDLKEYLWRDGETYPASTAQLNNMFADGELMATMAYSSVLTSGEIASGNFPETARTFVLESGTISNTHFLAIPFNASNKATAMVGANFLTSFEAQLEKFNPDKWGDLPIFSYEKLSSEEKRQVDNMELGAATLPQEVLDEHSLPEIPAEYIPIIEEEWEKIMN</sequence>
<evidence type="ECO:0000313" key="1">
    <source>
        <dbReference type="EMBL" id="CCU77954.1"/>
    </source>
</evidence>
<dbReference type="eggNOG" id="COG4134">
    <property type="taxonomic scope" value="Bacteria"/>
</dbReference>
<dbReference type="InterPro" id="IPR027020">
    <property type="entry name" value="YnjB"/>
</dbReference>
<dbReference type="NCBIfam" id="NF008633">
    <property type="entry name" value="PRK11622.1"/>
    <property type="match status" value="1"/>
</dbReference>
<gene>
    <name evidence="1" type="ORF">HSACCH_00296</name>
</gene>
<dbReference type="PROSITE" id="PS51257">
    <property type="entry name" value="PROKAR_LIPOPROTEIN"/>
    <property type="match status" value="1"/>
</dbReference>
<comment type="caution">
    <text evidence="1">The sequence shown here is derived from an EMBL/GenBank/DDBJ whole genome shotgun (WGS) entry which is preliminary data.</text>
</comment>
<dbReference type="Pfam" id="PF13416">
    <property type="entry name" value="SBP_bac_8"/>
    <property type="match status" value="1"/>
</dbReference>
<dbReference type="SUPFAM" id="SSF53850">
    <property type="entry name" value="Periplasmic binding protein-like II"/>
    <property type="match status" value="1"/>
</dbReference>
<protein>
    <submittedName>
        <fullName evidence="1">ABC transporter, periplasmic substrate-binding protein YnjB</fullName>
    </submittedName>
</protein>
<keyword evidence="2" id="KW-1185">Reference proteome</keyword>
<dbReference type="Proteomes" id="UP000012063">
    <property type="component" value="Unassembled WGS sequence"/>
</dbReference>